<dbReference type="InterPro" id="IPR037883">
    <property type="entry name" value="Knr4/Smi1-like_sf"/>
</dbReference>
<dbReference type="SUPFAM" id="SSF160631">
    <property type="entry name" value="SMI1/KNR4-like"/>
    <property type="match status" value="1"/>
</dbReference>
<name>A0A286GG29_9ACTN</name>
<organism evidence="2 3">
    <name type="scientific">Blastococcus haudaquaticus</name>
    <dbReference type="NCBI Taxonomy" id="1938745"/>
    <lineage>
        <taxon>Bacteria</taxon>
        <taxon>Bacillati</taxon>
        <taxon>Actinomycetota</taxon>
        <taxon>Actinomycetes</taxon>
        <taxon>Geodermatophilales</taxon>
        <taxon>Geodermatophilaceae</taxon>
        <taxon>Blastococcus</taxon>
    </lineage>
</organism>
<dbReference type="InterPro" id="IPR018958">
    <property type="entry name" value="Knr4/Smi1-like_dom"/>
</dbReference>
<evidence type="ECO:0000259" key="1">
    <source>
        <dbReference type="SMART" id="SM00860"/>
    </source>
</evidence>
<keyword evidence="3" id="KW-1185">Reference proteome</keyword>
<evidence type="ECO:0000313" key="2">
    <source>
        <dbReference type="EMBL" id="SOD94477.1"/>
    </source>
</evidence>
<dbReference type="PANTHER" id="PTHR47432">
    <property type="entry name" value="CELL WALL ASSEMBLY REGULATOR SMI1"/>
    <property type="match status" value="1"/>
</dbReference>
<dbReference type="AlphaFoldDB" id="A0A286GG29"/>
<dbReference type="EMBL" id="OCNK01000001">
    <property type="protein sequence ID" value="SOD94477.1"/>
    <property type="molecule type" value="Genomic_DNA"/>
</dbReference>
<dbReference type="Pfam" id="PF09346">
    <property type="entry name" value="SMI1_KNR4"/>
    <property type="match status" value="1"/>
</dbReference>
<dbReference type="SMART" id="SM00860">
    <property type="entry name" value="SMI1_KNR4"/>
    <property type="match status" value="1"/>
</dbReference>
<protein>
    <submittedName>
        <fullName evidence="2">Cell wall assembly regulator SMI1</fullName>
    </submittedName>
</protein>
<dbReference type="InterPro" id="IPR051873">
    <property type="entry name" value="KNR4/SMI1_regulator"/>
</dbReference>
<dbReference type="PANTHER" id="PTHR47432:SF1">
    <property type="entry name" value="CELL WALL ASSEMBLY REGULATOR SMI1"/>
    <property type="match status" value="1"/>
</dbReference>
<evidence type="ECO:0000313" key="3">
    <source>
        <dbReference type="Proteomes" id="UP000219482"/>
    </source>
</evidence>
<accession>A0A286GG29</accession>
<gene>
    <name evidence="2" type="ORF">SAMN06272739_0843</name>
</gene>
<feature type="domain" description="Knr4/Smi1-like" evidence="1">
    <location>
        <begin position="176"/>
        <end position="294"/>
    </location>
</feature>
<reference evidence="3" key="1">
    <citation type="submission" date="2017-09" db="EMBL/GenBank/DDBJ databases">
        <authorList>
            <person name="Varghese N."/>
            <person name="Submissions S."/>
        </authorList>
    </citation>
    <scope>NUCLEOTIDE SEQUENCE [LARGE SCALE GENOMIC DNA]</scope>
    <source>
        <strain evidence="3">DSM 44270</strain>
    </source>
</reference>
<sequence length="319" mass="34788">MNRSGADLGWRGAELRSGAMTRIVLDAEGMHRHKGEALADEVRRAGEWPVGVVRRGLLRRERLELASDDGGAGVLDEAARPRVGATLERLARSLLDVTLEVAGGGREVVLDQDEIAAHVAAEGLVPGTTYLLRWRAPDRRPEPDVQGDEAVDAAWERIERWLAEHHPRGTGVLAPGASEEALRSVETTIGRPLPAPLRRSLARHDGQAEGVGSITEGHELLSAADIADEWTMLREISDDLGPMEDWWRPSWVGFTADGSGNGLCLDAETGEVLFRNHEDSASVEARRFEGWLTRWAEELEAGEQVVGANGGIDLPWYAD</sequence>
<dbReference type="Proteomes" id="UP000219482">
    <property type="component" value="Unassembled WGS sequence"/>
</dbReference>
<dbReference type="Gene3D" id="3.40.1580.10">
    <property type="entry name" value="SMI1/KNR4-like"/>
    <property type="match status" value="1"/>
</dbReference>
<proteinExistence type="predicted"/>